<proteinExistence type="predicted"/>
<keyword evidence="1" id="KW-0812">Transmembrane</keyword>
<name>A0ABV7PBZ4_9PSEU</name>
<dbReference type="EMBL" id="JBHRWK010000092">
    <property type="protein sequence ID" value="MFC3455477.1"/>
    <property type="molecule type" value="Genomic_DNA"/>
</dbReference>
<reference evidence="3" key="1">
    <citation type="journal article" date="2019" name="Int. J. Syst. Evol. Microbiol.">
        <title>The Global Catalogue of Microorganisms (GCM) 10K type strain sequencing project: providing services to taxonomists for standard genome sequencing and annotation.</title>
        <authorList>
            <consortium name="The Broad Institute Genomics Platform"/>
            <consortium name="The Broad Institute Genome Sequencing Center for Infectious Disease"/>
            <person name="Wu L."/>
            <person name="Ma J."/>
        </authorList>
    </citation>
    <scope>NUCLEOTIDE SEQUENCE [LARGE SCALE GENOMIC DNA]</scope>
    <source>
        <strain evidence="3">CGMCC 4.7676</strain>
    </source>
</reference>
<dbReference type="Proteomes" id="UP001595645">
    <property type="component" value="Unassembled WGS sequence"/>
</dbReference>
<organism evidence="2 3">
    <name type="scientific">Amycolatopsis speibonae</name>
    <dbReference type="NCBI Taxonomy" id="1450224"/>
    <lineage>
        <taxon>Bacteria</taxon>
        <taxon>Bacillati</taxon>
        <taxon>Actinomycetota</taxon>
        <taxon>Actinomycetes</taxon>
        <taxon>Pseudonocardiales</taxon>
        <taxon>Pseudonocardiaceae</taxon>
        <taxon>Amycolatopsis</taxon>
    </lineage>
</organism>
<dbReference type="RefSeq" id="WP_378245954.1">
    <property type="nucleotide sequence ID" value="NZ_JBHRWK010000092.1"/>
</dbReference>
<comment type="caution">
    <text evidence="2">The sequence shown here is derived from an EMBL/GenBank/DDBJ whole genome shotgun (WGS) entry which is preliminary data.</text>
</comment>
<keyword evidence="3" id="KW-1185">Reference proteome</keyword>
<evidence type="ECO:0000313" key="3">
    <source>
        <dbReference type="Proteomes" id="UP001595645"/>
    </source>
</evidence>
<keyword evidence="1" id="KW-1133">Transmembrane helix</keyword>
<feature type="transmembrane region" description="Helical" evidence="1">
    <location>
        <begin position="43"/>
        <end position="63"/>
    </location>
</feature>
<evidence type="ECO:0000256" key="1">
    <source>
        <dbReference type="SAM" id="Phobius"/>
    </source>
</evidence>
<evidence type="ECO:0000313" key="2">
    <source>
        <dbReference type="EMBL" id="MFC3455477.1"/>
    </source>
</evidence>
<keyword evidence="1" id="KW-0472">Membrane</keyword>
<sequence length="76" mass="8441">MIELIGILFVVQGIGGLINNLQTDSGKSWFLVNHIEALNGFEIPISIVLIVVGGIMAGGKYLLKEKDKYLRRNKDR</sequence>
<accession>A0ABV7PBZ4</accession>
<gene>
    <name evidence="2" type="ORF">ACFOSH_39100</name>
</gene>
<protein>
    <submittedName>
        <fullName evidence="2">Uncharacterized protein</fullName>
    </submittedName>
</protein>